<dbReference type="OrthoDB" id="9814215at2"/>
<dbReference type="SUPFAM" id="SSF55331">
    <property type="entry name" value="Tautomerase/MIF"/>
    <property type="match status" value="1"/>
</dbReference>
<protein>
    <submittedName>
        <fullName evidence="1">5-carboxymethyl-2-hydroxymuconate delta-isomerase</fullName>
    </submittedName>
</protein>
<evidence type="ECO:0000313" key="2">
    <source>
        <dbReference type="Proteomes" id="UP000229329"/>
    </source>
</evidence>
<dbReference type="Gene3D" id="3.30.429.10">
    <property type="entry name" value="Macrophage Migration Inhibitory Factor"/>
    <property type="match status" value="1"/>
</dbReference>
<dbReference type="RefSeq" id="WP_100288938.1">
    <property type="nucleotide sequence ID" value="NZ_PHHA01000018.1"/>
</dbReference>
<dbReference type="PANTHER" id="PTHR37950:SF1">
    <property type="entry name" value="4-HYDROXYPHENYLACETATE CATABOLISM PROTEIN"/>
    <property type="match status" value="1"/>
</dbReference>
<dbReference type="Proteomes" id="UP000229329">
    <property type="component" value="Unassembled WGS sequence"/>
</dbReference>
<dbReference type="Pfam" id="PF02962">
    <property type="entry name" value="CHMI"/>
    <property type="match status" value="1"/>
</dbReference>
<dbReference type="EMBL" id="PHHA01000018">
    <property type="protein sequence ID" value="PJG85080.1"/>
    <property type="molecule type" value="Genomic_DNA"/>
</dbReference>
<comment type="caution">
    <text evidence="1">The sequence shown here is derived from an EMBL/GenBank/DDBJ whole genome shotgun (WGS) entry which is preliminary data.</text>
</comment>
<keyword evidence="1" id="KW-0413">Isomerase</keyword>
<dbReference type="PANTHER" id="PTHR37950">
    <property type="entry name" value="4-HYDROXYPHENYLACETATE CATABOLISM PROTEIN"/>
    <property type="match status" value="1"/>
</dbReference>
<evidence type="ECO:0000313" key="1">
    <source>
        <dbReference type="EMBL" id="PJG85080.1"/>
    </source>
</evidence>
<proteinExistence type="predicted"/>
<gene>
    <name evidence="1" type="ORF">CVP05_07425</name>
</gene>
<dbReference type="InterPro" id="IPR004220">
    <property type="entry name" value="5-COMe_2-OHmuconate_Isoase"/>
</dbReference>
<dbReference type="InterPro" id="IPR014347">
    <property type="entry name" value="Tautomerase/MIF_sf"/>
</dbReference>
<name>A0A2M8S1P7_9PAST</name>
<accession>A0A2M8S1P7</accession>
<keyword evidence="2" id="KW-1185">Reference proteome</keyword>
<dbReference type="AlphaFoldDB" id="A0A2M8S1P7"/>
<dbReference type="GO" id="GO:0008704">
    <property type="term" value="F:5-carboxymethyl-2-hydroxymuconate delta-isomerase activity"/>
    <property type="evidence" value="ECO:0007669"/>
    <property type="project" value="InterPro"/>
</dbReference>
<sequence length="129" mass="14786">MPHIIIEATDNLKKNIDFQPLFAQVHNYLASTGIFPLGGIRSRVHWVDIYRMADGAEDDGFIHITLKIGAGRASEDLLPIGKNLFTIFTDYFQPLFEQGYFALSFEITELNELLNFKKNNVHLRFKKSP</sequence>
<reference evidence="1 2" key="1">
    <citation type="submission" date="2017-11" db="EMBL/GenBank/DDBJ databases">
        <title>Reclassification of Bisgaard taxon 7 as Conservatibacter flavescens gen. nov., sp. nov.</title>
        <authorList>
            <person name="Christensen H."/>
        </authorList>
    </citation>
    <scope>NUCLEOTIDE SEQUENCE [LARGE SCALE GENOMIC DNA]</scope>
    <source>
        <strain evidence="1 2">7_4</strain>
    </source>
</reference>
<organism evidence="1 2">
    <name type="scientific">Conservatibacter flavescens</name>
    <dbReference type="NCBI Taxonomy" id="28161"/>
    <lineage>
        <taxon>Bacteria</taxon>
        <taxon>Pseudomonadati</taxon>
        <taxon>Pseudomonadota</taxon>
        <taxon>Gammaproteobacteria</taxon>
        <taxon>Pasteurellales</taxon>
        <taxon>Pasteurellaceae</taxon>
        <taxon>Conservatibacter</taxon>
    </lineage>
</organism>
<dbReference type="CDD" id="cd00580">
    <property type="entry name" value="CHMI"/>
    <property type="match status" value="1"/>
</dbReference>